<comment type="caution">
    <text evidence="5">The sequence shown here is derived from an EMBL/GenBank/DDBJ whole genome shotgun (WGS) entry which is preliminary data.</text>
</comment>
<dbReference type="AlphaFoldDB" id="A0A0F9FT35"/>
<evidence type="ECO:0000313" key="5">
    <source>
        <dbReference type="EMBL" id="KKL89373.1"/>
    </source>
</evidence>
<sequence length="344" mass="38949">FQRAVDCSLISRLKSVHFRLLLYRPILAEARLGCRGCWPLHCVQRVCVRPGSLKGSIRVYRIHCGLSCFNPHFRPPLEGWWVCHPVVSTGLDESTGIDRLLLLKKTGRVADGIILAQSRDNDDHDIRLEEAATRSAVRGHQLRGYQPPKLRHVHPFPYDANGRVLLENDLRVRFPLMHAYLSRKKSELSKRTLAKGCPWYSTFIRQPKCLAHGPRLMSAKITSGNSFSIIDDVQLLAHCSVVVLTDHAGKADPYYLLGIVNSKVFTRYVSLTMPKTNVSRYSLRLSRLRRFPVPDPACESTRQASQAISSLVHDLVQQSLRHPPPQELVESINRRVADLYGVDP</sequence>
<dbReference type="EMBL" id="LAZR01020303">
    <property type="protein sequence ID" value="KKL89373.1"/>
    <property type="molecule type" value="Genomic_DNA"/>
</dbReference>
<organism evidence="5">
    <name type="scientific">marine sediment metagenome</name>
    <dbReference type="NCBI Taxonomy" id="412755"/>
    <lineage>
        <taxon>unclassified sequences</taxon>
        <taxon>metagenomes</taxon>
        <taxon>ecological metagenomes</taxon>
    </lineage>
</organism>
<dbReference type="GO" id="GO:0032259">
    <property type="term" value="P:methylation"/>
    <property type="evidence" value="ECO:0007669"/>
    <property type="project" value="UniProtKB-KW"/>
</dbReference>
<dbReference type="PANTHER" id="PTHR33841:SF1">
    <property type="entry name" value="DNA METHYLTRANSFERASE A"/>
    <property type="match status" value="1"/>
</dbReference>
<comment type="catalytic activity">
    <reaction evidence="4">
        <text>a 2'-deoxyadenosine in DNA + S-adenosyl-L-methionine = an N(6)-methyl-2'-deoxyadenosine in DNA + S-adenosyl-L-homocysteine + H(+)</text>
        <dbReference type="Rhea" id="RHEA:15197"/>
        <dbReference type="Rhea" id="RHEA-COMP:12418"/>
        <dbReference type="Rhea" id="RHEA-COMP:12419"/>
        <dbReference type="ChEBI" id="CHEBI:15378"/>
        <dbReference type="ChEBI" id="CHEBI:57856"/>
        <dbReference type="ChEBI" id="CHEBI:59789"/>
        <dbReference type="ChEBI" id="CHEBI:90615"/>
        <dbReference type="ChEBI" id="CHEBI:90616"/>
        <dbReference type="EC" id="2.1.1.72"/>
    </reaction>
</comment>
<evidence type="ECO:0000256" key="3">
    <source>
        <dbReference type="ARBA" id="ARBA00022679"/>
    </source>
</evidence>
<feature type="non-terminal residue" evidence="5">
    <location>
        <position position="1"/>
    </location>
</feature>
<name>A0A0F9FT35_9ZZZZ</name>
<evidence type="ECO:0000256" key="2">
    <source>
        <dbReference type="ARBA" id="ARBA00022603"/>
    </source>
</evidence>
<dbReference type="InterPro" id="IPR050953">
    <property type="entry name" value="N4_N6_ade-DNA_methylase"/>
</dbReference>
<gene>
    <name evidence="5" type="ORF">LCGC14_1915330</name>
</gene>
<keyword evidence="3" id="KW-0808">Transferase</keyword>
<protein>
    <recommendedName>
        <fullName evidence="1">site-specific DNA-methyltransferase (adenine-specific)</fullName>
        <ecNumber evidence="1">2.1.1.72</ecNumber>
    </recommendedName>
</protein>
<accession>A0A0F9FT35</accession>
<dbReference type="EC" id="2.1.1.72" evidence="1"/>
<evidence type="ECO:0000256" key="1">
    <source>
        <dbReference type="ARBA" id="ARBA00011900"/>
    </source>
</evidence>
<dbReference type="GO" id="GO:0009007">
    <property type="term" value="F:site-specific DNA-methyltransferase (adenine-specific) activity"/>
    <property type="evidence" value="ECO:0007669"/>
    <property type="project" value="UniProtKB-EC"/>
</dbReference>
<proteinExistence type="predicted"/>
<reference evidence="5" key="1">
    <citation type="journal article" date="2015" name="Nature">
        <title>Complex archaea that bridge the gap between prokaryotes and eukaryotes.</title>
        <authorList>
            <person name="Spang A."/>
            <person name="Saw J.H."/>
            <person name="Jorgensen S.L."/>
            <person name="Zaremba-Niedzwiedzka K."/>
            <person name="Martijn J."/>
            <person name="Lind A.E."/>
            <person name="van Eijk R."/>
            <person name="Schleper C."/>
            <person name="Guy L."/>
            <person name="Ettema T.J."/>
        </authorList>
    </citation>
    <scope>NUCLEOTIDE SEQUENCE</scope>
</reference>
<dbReference type="PANTHER" id="PTHR33841">
    <property type="entry name" value="DNA METHYLTRANSFERASE YEEA-RELATED"/>
    <property type="match status" value="1"/>
</dbReference>
<evidence type="ECO:0000256" key="4">
    <source>
        <dbReference type="ARBA" id="ARBA00047942"/>
    </source>
</evidence>
<keyword evidence="2" id="KW-0489">Methyltransferase</keyword>